<reference evidence="1" key="1">
    <citation type="submission" date="2021-12" db="EMBL/GenBank/DDBJ databases">
        <authorList>
            <person name="King R."/>
        </authorList>
    </citation>
    <scope>NUCLEOTIDE SEQUENCE</scope>
</reference>
<evidence type="ECO:0000313" key="1">
    <source>
        <dbReference type="EMBL" id="CAH0551446.1"/>
    </source>
</evidence>
<sequence>MLKSFKHFVNGAKSKAYTTPIAHTYAVPIINKAYAAPAFEKTFPGHLGYSGHLGYAAPLSYAKHYTSYAAPIAKTYTAPLITKAYGASIAHTYATPIVAKAPAVHAAPVVKTFSEEPSVSEYAISIKTAPGVHRTLVHPQAPIVQERVNHVVREKITPVVH</sequence>
<dbReference type="EMBL" id="OV121133">
    <property type="protein sequence ID" value="CAH0551446.1"/>
    <property type="molecule type" value="Genomic_DNA"/>
</dbReference>
<dbReference type="AlphaFoldDB" id="A0A9P0AZP7"/>
<name>A0A9P0AZP7_BRAAE</name>
<gene>
    <name evidence="1" type="ORF">MELIAE_LOCUS4052</name>
</gene>
<keyword evidence="2" id="KW-1185">Reference proteome</keyword>
<organism evidence="1 2">
    <name type="scientific">Brassicogethes aeneus</name>
    <name type="common">Rape pollen beetle</name>
    <name type="synonym">Meligethes aeneus</name>
    <dbReference type="NCBI Taxonomy" id="1431903"/>
    <lineage>
        <taxon>Eukaryota</taxon>
        <taxon>Metazoa</taxon>
        <taxon>Ecdysozoa</taxon>
        <taxon>Arthropoda</taxon>
        <taxon>Hexapoda</taxon>
        <taxon>Insecta</taxon>
        <taxon>Pterygota</taxon>
        <taxon>Neoptera</taxon>
        <taxon>Endopterygota</taxon>
        <taxon>Coleoptera</taxon>
        <taxon>Polyphaga</taxon>
        <taxon>Cucujiformia</taxon>
        <taxon>Nitidulidae</taxon>
        <taxon>Meligethinae</taxon>
        <taxon>Brassicogethes</taxon>
    </lineage>
</organism>
<evidence type="ECO:0000313" key="2">
    <source>
        <dbReference type="Proteomes" id="UP001154078"/>
    </source>
</evidence>
<evidence type="ECO:0008006" key="3">
    <source>
        <dbReference type="Google" id="ProtNLM"/>
    </source>
</evidence>
<accession>A0A9P0AZP7</accession>
<dbReference type="Proteomes" id="UP001154078">
    <property type="component" value="Chromosome 2"/>
</dbReference>
<proteinExistence type="predicted"/>
<protein>
    <recommendedName>
        <fullName evidence="3">Cuticle protein</fullName>
    </recommendedName>
</protein>